<feature type="domain" description="Heterokaryon incompatibility" evidence="2">
    <location>
        <begin position="28"/>
        <end position="119"/>
    </location>
</feature>
<dbReference type="InterPro" id="IPR027417">
    <property type="entry name" value="P-loop_NTPase"/>
</dbReference>
<dbReference type="Pfam" id="PF00931">
    <property type="entry name" value="NB-ARC"/>
    <property type="match status" value="1"/>
</dbReference>
<protein>
    <submittedName>
        <fullName evidence="3">HET-domain-containing protein</fullName>
    </submittedName>
</protein>
<evidence type="ECO:0000259" key="2">
    <source>
        <dbReference type="Pfam" id="PF06985"/>
    </source>
</evidence>
<dbReference type="GeneID" id="28760054"/>
<dbReference type="Gene3D" id="3.40.50.300">
    <property type="entry name" value="P-loop containing nucleotide triphosphate hydrolases"/>
    <property type="match status" value="1"/>
</dbReference>
<dbReference type="Proteomes" id="UP000077069">
    <property type="component" value="Unassembled WGS sequence"/>
</dbReference>
<dbReference type="PRINTS" id="PR00364">
    <property type="entry name" value="DISEASERSIST"/>
</dbReference>
<evidence type="ECO:0000313" key="3">
    <source>
        <dbReference type="EMBL" id="OAG06547.1"/>
    </source>
</evidence>
<dbReference type="Pfam" id="PF06985">
    <property type="entry name" value="HET"/>
    <property type="match status" value="1"/>
</dbReference>
<dbReference type="STRING" id="1460663.A0A177CID4"/>
<dbReference type="PANTHER" id="PTHR10622:SF13">
    <property type="entry name" value="NACHT DOMAIN-CONTAINING PROTEIN"/>
    <property type="match status" value="1"/>
</dbReference>
<dbReference type="InterPro" id="IPR002182">
    <property type="entry name" value="NB-ARC"/>
</dbReference>
<dbReference type="GO" id="GO:0043531">
    <property type="term" value="F:ADP binding"/>
    <property type="evidence" value="ECO:0007669"/>
    <property type="project" value="InterPro"/>
</dbReference>
<evidence type="ECO:0000313" key="4">
    <source>
        <dbReference type="Proteomes" id="UP000077069"/>
    </source>
</evidence>
<gene>
    <name evidence="3" type="ORF">CC84DRAFT_1146785</name>
</gene>
<dbReference type="PANTHER" id="PTHR10622">
    <property type="entry name" value="HET DOMAIN-CONTAINING PROTEIN"/>
    <property type="match status" value="1"/>
</dbReference>
<dbReference type="AlphaFoldDB" id="A0A177CID4"/>
<feature type="domain" description="NB-ARC" evidence="1">
    <location>
        <begin position="275"/>
        <end position="454"/>
    </location>
</feature>
<accession>A0A177CID4</accession>
<reference evidence="3 4" key="1">
    <citation type="submission" date="2016-05" db="EMBL/GenBank/DDBJ databases">
        <title>Comparative analysis of secretome profiles of manganese(II)-oxidizing ascomycete fungi.</title>
        <authorList>
            <consortium name="DOE Joint Genome Institute"/>
            <person name="Zeiner C.A."/>
            <person name="Purvine S.O."/>
            <person name="Zink E.M."/>
            <person name="Wu S."/>
            <person name="Pasa-Tolic L."/>
            <person name="Chaput D.L."/>
            <person name="Haridas S."/>
            <person name="Grigoriev I.V."/>
            <person name="Santelli C.M."/>
            <person name="Hansel C.M."/>
        </authorList>
    </citation>
    <scope>NUCLEOTIDE SEQUENCE [LARGE SCALE GENOMIC DNA]</scope>
    <source>
        <strain evidence="3 4">AP3s5-JAC2a</strain>
    </source>
</reference>
<dbReference type="InParanoid" id="A0A177CID4"/>
<dbReference type="RefSeq" id="XP_018036912.1">
    <property type="nucleotide sequence ID" value="XM_018176568.1"/>
</dbReference>
<dbReference type="OrthoDB" id="674604at2759"/>
<sequence>MAFLRLLERKPDGAIVFRETTSSDVPAYAILSHTWGKGEVNFQDMEDSVDMGKTVSKAGWNKIQFCAKQAAADGLQYFWIDTCCIDKKNAVELGAAINSMFRWYQNAARCYVYLSDVSKPDGVNGEGSWKEALRTSRWFTRGWTLQELVAPRLVDFFSSEGERLGSKLFLESEIQNITGIAKNALRGSALSSFNIKERRSWAECRNTTIEEDEAYCLIGVFEVSMLPNYGEGKAHAFRRLEEEIHKLYKGVDFDQYAVALNLASIPEAAQFVAREEELSQMHEQLYGHGHTSRAAVVLHGLGGIGKTQLAIKYIRKHKEKYTAIFWLNANDEDSLRLSFCDIARQILTRHPLTEVLCNVDLEGDLNRVVSAVKAWLNLQDNTRWLMVYDNYDNPRTASYSDRSTVDVRHYLPESDQGSVIITTRLASVTQGRRIHVQKLTGLEDGLKILSNMSGRGDIEDDLDAKALVMKLDGLPLALSTAGAYLEHVTISFAEYLRLYEASWLKLQRTSPQLDSYQDRSLYTTWQVTFDRVQKQNAASAQLLKLWAYLDKQDVWFGLLRHAYSADDEWIQKLTEDELSFTEAVRLLCEYGLVHPEPSLGQLSGSAGYGVHSCVHSWTISVLNDGWDDDLARLALVCVASEVPSTDIDQWWLLQQRLLQHAAQHEHSITNGTIDIVGMEWALYNLGLLYADQGKLAEAEAIRALQGYEEALGSTLLLSYLPALHSMFGFGDLLAAIGREDTAKIMYTRALGGYTTIQGPSSKWCKQLRDRLETLQATSLDPKDQEKAAEVEATKSRSLKRIIRKFKKLDTG</sequence>
<organism evidence="3 4">
    <name type="scientific">Paraphaeosphaeria sporulosa</name>
    <dbReference type="NCBI Taxonomy" id="1460663"/>
    <lineage>
        <taxon>Eukaryota</taxon>
        <taxon>Fungi</taxon>
        <taxon>Dikarya</taxon>
        <taxon>Ascomycota</taxon>
        <taxon>Pezizomycotina</taxon>
        <taxon>Dothideomycetes</taxon>
        <taxon>Pleosporomycetidae</taxon>
        <taxon>Pleosporales</taxon>
        <taxon>Massarineae</taxon>
        <taxon>Didymosphaeriaceae</taxon>
        <taxon>Paraphaeosphaeria</taxon>
    </lineage>
</organism>
<dbReference type="Gene3D" id="1.25.40.10">
    <property type="entry name" value="Tetratricopeptide repeat domain"/>
    <property type="match status" value="1"/>
</dbReference>
<proteinExistence type="predicted"/>
<name>A0A177CID4_9PLEO</name>
<evidence type="ECO:0000259" key="1">
    <source>
        <dbReference type="Pfam" id="PF00931"/>
    </source>
</evidence>
<dbReference type="SUPFAM" id="SSF52540">
    <property type="entry name" value="P-loop containing nucleoside triphosphate hydrolases"/>
    <property type="match status" value="1"/>
</dbReference>
<dbReference type="InterPro" id="IPR010730">
    <property type="entry name" value="HET"/>
</dbReference>
<dbReference type="InterPro" id="IPR011990">
    <property type="entry name" value="TPR-like_helical_dom_sf"/>
</dbReference>
<dbReference type="EMBL" id="KV441552">
    <property type="protein sequence ID" value="OAG06547.1"/>
    <property type="molecule type" value="Genomic_DNA"/>
</dbReference>
<keyword evidence="4" id="KW-1185">Reference proteome</keyword>